<proteinExistence type="predicted"/>
<evidence type="ECO:0000313" key="2">
    <source>
        <dbReference type="Proteomes" id="UP000002440"/>
    </source>
</evidence>
<dbReference type="AlphaFoldDB" id="Q1H3K7"/>
<evidence type="ECO:0000313" key="1">
    <source>
        <dbReference type="EMBL" id="ABE48930.1"/>
    </source>
</evidence>
<dbReference type="HOGENOM" id="CLU_2538685_0_0_4"/>
<sequence>MRVNMESLVAKLKIPSPHHEVEIEADGFIIRPLDDSVSAFEDFQTVAQEAMRYAGEDYEIVAHPADGAPGKFNKVYFNRVRCT</sequence>
<keyword evidence="2" id="KW-1185">Reference proteome</keyword>
<dbReference type="Proteomes" id="UP000002440">
    <property type="component" value="Chromosome"/>
</dbReference>
<protein>
    <submittedName>
        <fullName evidence="1">Uncharacterized protein</fullName>
    </submittedName>
</protein>
<accession>Q1H3K7</accession>
<dbReference type="EMBL" id="CP000284">
    <property type="protein sequence ID" value="ABE48930.1"/>
    <property type="molecule type" value="Genomic_DNA"/>
</dbReference>
<reference evidence="1 2" key="1">
    <citation type="submission" date="2006-03" db="EMBL/GenBank/DDBJ databases">
        <title>Complete sequence of Methylobacillus flagellatus KT.</title>
        <authorList>
            <consortium name="US DOE Joint Genome Institute"/>
            <person name="Copeland A."/>
            <person name="Lucas S."/>
            <person name="Lapidus A."/>
            <person name="Barry K."/>
            <person name="Detter J.C."/>
            <person name="Glavina del Rio T."/>
            <person name="Hammon N."/>
            <person name="Israni S."/>
            <person name="Dalin E."/>
            <person name="Tice H."/>
            <person name="Pitluck S."/>
            <person name="Brettin T."/>
            <person name="Bruce D."/>
            <person name="Han C."/>
            <person name="Tapia R."/>
            <person name="Saunders E."/>
            <person name="Gilna P."/>
            <person name="Schmutz J."/>
            <person name="Larimer F."/>
            <person name="Land M."/>
            <person name="Kyrpides N."/>
            <person name="Anderson I."/>
            <person name="Richardson P."/>
        </authorList>
    </citation>
    <scope>NUCLEOTIDE SEQUENCE [LARGE SCALE GENOMIC DNA]</scope>
    <source>
        <strain evidence="2">KT / ATCC 51484 / DSM 6875</strain>
    </source>
</reference>
<organism evidence="1 2">
    <name type="scientific">Methylobacillus flagellatus (strain ATCC 51484 / DSM 6875 / VKM B-1610 / KT)</name>
    <dbReference type="NCBI Taxonomy" id="265072"/>
    <lineage>
        <taxon>Bacteria</taxon>
        <taxon>Pseudomonadati</taxon>
        <taxon>Pseudomonadota</taxon>
        <taxon>Betaproteobacteria</taxon>
        <taxon>Nitrosomonadales</taxon>
        <taxon>Methylophilaceae</taxon>
        <taxon>Methylobacillus</taxon>
    </lineage>
</organism>
<name>Q1H3K7_METFK</name>
<gene>
    <name evidence="1" type="ordered locus">Mfla_0660</name>
</gene>
<dbReference type="KEGG" id="mfa:Mfla_0660"/>